<feature type="non-terminal residue" evidence="1">
    <location>
        <position position="1"/>
    </location>
</feature>
<proteinExistence type="predicted"/>
<sequence>DITTVKDQFGTSFIGEMGVGDALKGAATNSLEKCASMLDIGHMAYKGLLPAPKEDIFLNKENKPSNINIREKDETEEELKIKLKNLCTKYQIGKVGLTNLIKNILKKDIAIVDLKELDDFKKLIKHIEVNKAPF</sequence>
<accession>A0A2M7PML0</accession>
<protein>
    <submittedName>
        <fullName evidence="1">Uncharacterized protein</fullName>
    </submittedName>
</protein>
<comment type="caution">
    <text evidence="1">The sequence shown here is derived from an EMBL/GenBank/DDBJ whole genome shotgun (WGS) entry which is preliminary data.</text>
</comment>
<dbReference type="EMBL" id="PFKO01000291">
    <property type="protein sequence ID" value="PIY31848.1"/>
    <property type="molecule type" value="Genomic_DNA"/>
</dbReference>
<evidence type="ECO:0000313" key="1">
    <source>
        <dbReference type="EMBL" id="PIY31848.1"/>
    </source>
</evidence>
<dbReference type="AlphaFoldDB" id="A0A2M7PML0"/>
<name>A0A2M7PML0_9BACT</name>
<gene>
    <name evidence="1" type="ORF">COZ07_07775</name>
</gene>
<dbReference type="Proteomes" id="UP000230646">
    <property type="component" value="Unassembled WGS sequence"/>
</dbReference>
<evidence type="ECO:0000313" key="2">
    <source>
        <dbReference type="Proteomes" id="UP000230646"/>
    </source>
</evidence>
<organism evidence="1 2">
    <name type="scientific">Candidatus Infernicultor aquiphilus</name>
    <dbReference type="NCBI Taxonomy" id="1805029"/>
    <lineage>
        <taxon>Bacteria</taxon>
        <taxon>Pseudomonadati</taxon>
        <taxon>Atribacterota</taxon>
        <taxon>Candidatus Phoenicimicrobiia</taxon>
        <taxon>Candidatus Pheonicimicrobiales</taxon>
        <taxon>Candidatus Phoenicimicrobiaceae</taxon>
        <taxon>Candidatus Infernicultor</taxon>
    </lineage>
</organism>
<reference evidence="1 2" key="1">
    <citation type="submission" date="2017-09" db="EMBL/GenBank/DDBJ databases">
        <title>Depth-based differentiation of microbial function through sediment-hosted aquifers and enrichment of novel symbionts in the deep terrestrial subsurface.</title>
        <authorList>
            <person name="Probst A.J."/>
            <person name="Ladd B."/>
            <person name="Jarett J.K."/>
            <person name="Geller-Mcgrath D.E."/>
            <person name="Sieber C.M."/>
            <person name="Emerson J.B."/>
            <person name="Anantharaman K."/>
            <person name="Thomas B.C."/>
            <person name="Malmstrom R."/>
            <person name="Stieglmeier M."/>
            <person name="Klingl A."/>
            <person name="Woyke T."/>
            <person name="Ryan C.M."/>
            <person name="Banfield J.F."/>
        </authorList>
    </citation>
    <scope>NUCLEOTIDE SEQUENCE [LARGE SCALE GENOMIC DNA]</scope>
    <source>
        <strain evidence="1">CG_4_10_14_3_um_filter_34_13</strain>
    </source>
</reference>